<gene>
    <name evidence="2" type="ORF">XVE_3334</name>
</gene>
<dbReference type="Proteomes" id="UP000003299">
    <property type="component" value="Unassembled WGS sequence"/>
</dbReference>
<evidence type="ECO:0000313" key="3">
    <source>
        <dbReference type="Proteomes" id="UP000003299"/>
    </source>
</evidence>
<proteinExistence type="predicted"/>
<dbReference type="InterPro" id="IPR002130">
    <property type="entry name" value="Cyclophilin-type_PPIase_dom"/>
</dbReference>
<name>F0BGF8_9XANT</name>
<feature type="domain" description="PPIase cyclophilin-type" evidence="1">
    <location>
        <begin position="75"/>
        <end position="121"/>
    </location>
</feature>
<dbReference type="Pfam" id="PF00160">
    <property type="entry name" value="Pro_isomerase"/>
    <property type="match status" value="1"/>
</dbReference>
<dbReference type="SUPFAM" id="SSF50891">
    <property type="entry name" value="Cyclophilin-like"/>
    <property type="match status" value="1"/>
</dbReference>
<accession>F0BGF8</accession>
<sequence>MRIVTLRPCAPWSRIKHLSSLVTFMLLRTVASACLLALALPTVAANAAYRSPQQILDSSPAAAWRVLDPERTLYLELDGGRVIIELAPQFAPEHVGNIRTLTHERFWDGLSIYRSQDNFVV</sequence>
<dbReference type="AlphaFoldDB" id="F0BGF8"/>
<dbReference type="Gene3D" id="2.40.100.10">
    <property type="entry name" value="Cyclophilin-like"/>
    <property type="match status" value="1"/>
</dbReference>
<evidence type="ECO:0000259" key="1">
    <source>
        <dbReference type="Pfam" id="PF00160"/>
    </source>
</evidence>
<comment type="caution">
    <text evidence="2">The sequence shown here is derived from an EMBL/GenBank/DDBJ whole genome shotgun (WGS) entry which is preliminary data.</text>
</comment>
<reference evidence="2 3" key="1">
    <citation type="journal article" date="2011" name="BMC Genomics">
        <title>Comparative genomics reveals diversity among xanthomonads infecting tomato and pepper.</title>
        <authorList>
            <person name="Potnis N."/>
            <person name="Krasileva K."/>
            <person name="Chow V."/>
            <person name="Almeida N.F."/>
            <person name="Patil P.B."/>
            <person name="Ryan R.P."/>
            <person name="Sharlach M."/>
            <person name="Behlau F."/>
            <person name="Dow J.M."/>
            <person name="Momol M.T."/>
            <person name="White F.F."/>
            <person name="Preston J.F."/>
            <person name="Vinatzer B.A."/>
            <person name="Koebnik R."/>
            <person name="Setubal J.C."/>
            <person name="Norman D.J."/>
            <person name="Staskawicz B.J."/>
            <person name="Jones J.B."/>
        </authorList>
    </citation>
    <scope>NUCLEOTIDE SEQUENCE [LARGE SCALE GENOMIC DNA]</scope>
    <source>
        <strain evidence="2 3">ATCC 35937</strain>
    </source>
</reference>
<dbReference type="InterPro" id="IPR029000">
    <property type="entry name" value="Cyclophilin-like_dom_sf"/>
</dbReference>
<organism evidence="2 3">
    <name type="scientific">Xanthomonas vesicatoria ATCC 35937</name>
    <dbReference type="NCBI Taxonomy" id="925775"/>
    <lineage>
        <taxon>Bacteria</taxon>
        <taxon>Pseudomonadati</taxon>
        <taxon>Pseudomonadota</taxon>
        <taxon>Gammaproteobacteria</taxon>
        <taxon>Lysobacterales</taxon>
        <taxon>Lysobacteraceae</taxon>
        <taxon>Xanthomonas</taxon>
    </lineage>
</organism>
<dbReference type="GO" id="GO:0003755">
    <property type="term" value="F:peptidyl-prolyl cis-trans isomerase activity"/>
    <property type="evidence" value="ECO:0007669"/>
    <property type="project" value="InterPro"/>
</dbReference>
<dbReference type="EMBL" id="AEQV01000127">
    <property type="protein sequence ID" value="EGD08448.1"/>
    <property type="molecule type" value="Genomic_DNA"/>
</dbReference>
<evidence type="ECO:0000313" key="2">
    <source>
        <dbReference type="EMBL" id="EGD08448.1"/>
    </source>
</evidence>
<protein>
    <recommendedName>
        <fullName evidence="1">PPIase cyclophilin-type domain-containing protein</fullName>
    </recommendedName>
</protein>
<dbReference type="eggNOG" id="COG0652">
    <property type="taxonomic scope" value="Bacteria"/>
</dbReference>